<dbReference type="Proteomes" id="UP001219518">
    <property type="component" value="Unassembled WGS sequence"/>
</dbReference>
<dbReference type="InterPro" id="IPR012337">
    <property type="entry name" value="RNaseH-like_sf"/>
</dbReference>
<comment type="caution">
    <text evidence="1">The sequence shown here is derived from an EMBL/GenBank/DDBJ whole genome shotgun (WGS) entry which is preliminary data.</text>
</comment>
<keyword evidence="2" id="KW-1185">Reference proteome</keyword>
<accession>A0AAE1HNP2</accession>
<feature type="non-terminal residue" evidence="1">
    <location>
        <position position="1"/>
    </location>
</feature>
<dbReference type="SUPFAM" id="SSF53098">
    <property type="entry name" value="Ribonuclease H-like"/>
    <property type="match status" value="1"/>
</dbReference>
<protein>
    <submittedName>
        <fullName evidence="1">Zinc finger MYM-type protein 1</fullName>
    </submittedName>
</protein>
<reference evidence="1" key="1">
    <citation type="submission" date="2021-07" db="EMBL/GenBank/DDBJ databases">
        <authorList>
            <person name="Catto M.A."/>
            <person name="Jacobson A."/>
            <person name="Kennedy G."/>
            <person name="Labadie P."/>
            <person name="Hunt B.G."/>
            <person name="Srinivasan R."/>
        </authorList>
    </citation>
    <scope>NUCLEOTIDE SEQUENCE</scope>
    <source>
        <strain evidence="1">PL_HMW_Pooled</strain>
        <tissue evidence="1">Head</tissue>
    </source>
</reference>
<proteinExistence type="predicted"/>
<dbReference type="PANTHER" id="PTHR37162">
    <property type="entry name" value="HAT FAMILY DIMERISATION DOMAINCONTAINING PROTEIN-RELATED"/>
    <property type="match status" value="1"/>
</dbReference>
<name>A0AAE1HNP2_9NEOP</name>
<reference evidence="1" key="2">
    <citation type="journal article" date="2023" name="BMC Genomics">
        <title>Pest status, molecular evolution, and epigenetic factors derived from the genome assembly of Frankliniella fusca, a thysanopteran phytovirus vector.</title>
        <authorList>
            <person name="Catto M.A."/>
            <person name="Labadie P.E."/>
            <person name="Jacobson A.L."/>
            <person name="Kennedy G.G."/>
            <person name="Srinivasan R."/>
            <person name="Hunt B.G."/>
        </authorList>
    </citation>
    <scope>NUCLEOTIDE SEQUENCE</scope>
    <source>
        <strain evidence="1">PL_HMW_Pooled</strain>
    </source>
</reference>
<dbReference type="EMBL" id="JAHWGI010001161">
    <property type="protein sequence ID" value="KAK3924001.1"/>
    <property type="molecule type" value="Genomic_DNA"/>
</dbReference>
<sequence length="428" mass="47987">WLSRTPDVLINEGKSEAYCKWCKSTIRPKIDALRDHIKTKTHQDYAKSLPSSSQPQLVRYGYRSSASQKTEEKKAELKLAVMVGCHASTKCIDHISEVLQKLGTGSALSELRLHRTKCSKLMERVIKPALVDDLMEDVGGSFYSVIVDESTDHSFMKLMAMVIKHYSKKNKKMILTPLGLVETPRADAENLYRAFTAFFASLGLKLNKLLALGTDGGLNMCGPYNSLYAYLKQRHCPHLMLVRCTCHSLDKAASHASKTLSNSVDALRKYEYAQLHKEMFGCMPPLLIKLAPSRWLSFYGAVKTHLAQYEARSALFNKVVQEAKDDKDICLTAKTLAQLHNDGTNLLYLTFLKPVLEQLTGLNLLFQRTDADLCRAFSDLRVFVFSIAGRVVKDEALRQTAQPGMLRVTELQALRNALSKQDSLEGCS</sequence>
<evidence type="ECO:0000313" key="2">
    <source>
        <dbReference type="Proteomes" id="UP001219518"/>
    </source>
</evidence>
<organism evidence="1 2">
    <name type="scientific">Frankliniella fusca</name>
    <dbReference type="NCBI Taxonomy" id="407009"/>
    <lineage>
        <taxon>Eukaryota</taxon>
        <taxon>Metazoa</taxon>
        <taxon>Ecdysozoa</taxon>
        <taxon>Arthropoda</taxon>
        <taxon>Hexapoda</taxon>
        <taxon>Insecta</taxon>
        <taxon>Pterygota</taxon>
        <taxon>Neoptera</taxon>
        <taxon>Paraneoptera</taxon>
        <taxon>Thysanoptera</taxon>
        <taxon>Terebrantia</taxon>
        <taxon>Thripoidea</taxon>
        <taxon>Thripidae</taxon>
        <taxon>Frankliniella</taxon>
    </lineage>
</organism>
<dbReference type="AlphaFoldDB" id="A0AAE1HNP2"/>
<evidence type="ECO:0000313" key="1">
    <source>
        <dbReference type="EMBL" id="KAK3924001.1"/>
    </source>
</evidence>
<gene>
    <name evidence="1" type="ORF">KUF71_002331</name>
</gene>
<dbReference type="PANTHER" id="PTHR37162:SF1">
    <property type="entry name" value="BED-TYPE DOMAIN-CONTAINING PROTEIN"/>
    <property type="match status" value="1"/>
</dbReference>